<organism evidence="1 2">
    <name type="scientific">Solirubrum puertoriconensis</name>
    <dbReference type="NCBI Taxonomy" id="1751427"/>
    <lineage>
        <taxon>Bacteria</taxon>
        <taxon>Pseudomonadati</taxon>
        <taxon>Bacteroidota</taxon>
        <taxon>Cytophagia</taxon>
        <taxon>Cytophagales</taxon>
    </lineage>
</organism>
<sequence length="215" mass="24046">MRGPLVLHVDKNVLMVTTPDGAIKTFPASSIAVFAVKGSLSHYTPDPVAIQINRQIASGSQWGMGAPHSSFIPRHHLGQFDTTQVRVYRTYNWQKKPTAYARRPMPMFFEELATGPVNLLQRETLVLGSPGLSYMGARGGMSLAGGTRPILYLHTKNKFVQLVHPRKQLKQHYGEQAVLLIKYARANRLNFVFPHHLAQIINYSNSLEASAKNDR</sequence>
<dbReference type="AlphaFoldDB" id="A0A9X0L4J7"/>
<gene>
    <name evidence="1" type="ORF">ASU33_15150</name>
</gene>
<accession>A0A9X0L4J7</accession>
<dbReference type="Proteomes" id="UP000054223">
    <property type="component" value="Unassembled WGS sequence"/>
</dbReference>
<comment type="caution">
    <text evidence="1">The sequence shown here is derived from an EMBL/GenBank/DDBJ whole genome shotgun (WGS) entry which is preliminary data.</text>
</comment>
<name>A0A9X0L4J7_SOLP1</name>
<proteinExistence type="predicted"/>
<protein>
    <submittedName>
        <fullName evidence="1">Uncharacterized protein</fullName>
    </submittedName>
</protein>
<keyword evidence="2" id="KW-1185">Reference proteome</keyword>
<dbReference type="EMBL" id="LNAL01000007">
    <property type="protein sequence ID" value="KUG07660.1"/>
    <property type="molecule type" value="Genomic_DNA"/>
</dbReference>
<reference evidence="1 2" key="1">
    <citation type="submission" date="2015-11" db="EMBL/GenBank/DDBJ databases">
        <title>Solirubrum puertoriconensis gen. nov. an environmental bacteria isolated in Puerto Rico.</title>
        <authorList>
            <person name="Cuebas-Irizarry M.F."/>
            <person name="Montalvo-Rodriguez R."/>
        </authorList>
    </citation>
    <scope>NUCLEOTIDE SEQUENCE [LARGE SCALE GENOMIC DNA]</scope>
    <source>
        <strain evidence="1 2">MC1A</strain>
    </source>
</reference>
<evidence type="ECO:0000313" key="2">
    <source>
        <dbReference type="Proteomes" id="UP000054223"/>
    </source>
</evidence>
<evidence type="ECO:0000313" key="1">
    <source>
        <dbReference type="EMBL" id="KUG07660.1"/>
    </source>
</evidence>